<dbReference type="AlphaFoldDB" id="A0A8J2YDR6"/>
<organism evidence="1 2">
    <name type="scientific">Marinithermofilum abyssi</name>
    <dbReference type="NCBI Taxonomy" id="1571185"/>
    <lineage>
        <taxon>Bacteria</taxon>
        <taxon>Bacillati</taxon>
        <taxon>Bacillota</taxon>
        <taxon>Bacilli</taxon>
        <taxon>Bacillales</taxon>
        <taxon>Thermoactinomycetaceae</taxon>
        <taxon>Marinithermofilum</taxon>
    </lineage>
</organism>
<dbReference type="InterPro" id="IPR036491">
    <property type="entry name" value="YugN-like_sf"/>
</dbReference>
<reference evidence="1" key="2">
    <citation type="submission" date="2020-09" db="EMBL/GenBank/DDBJ databases">
        <authorList>
            <person name="Sun Q."/>
            <person name="Zhou Y."/>
        </authorList>
    </citation>
    <scope>NUCLEOTIDE SEQUENCE</scope>
    <source>
        <strain evidence="1">CGMCC 1.15179</strain>
    </source>
</reference>
<protein>
    <recommendedName>
        <fullName evidence="3">YugN-like family protein</fullName>
    </recommendedName>
</protein>
<gene>
    <name evidence="1" type="ORF">GCM10011571_21760</name>
</gene>
<proteinExistence type="predicted"/>
<dbReference type="Gene3D" id="3.30.310.100">
    <property type="entry name" value="YugN-like"/>
    <property type="match status" value="1"/>
</dbReference>
<evidence type="ECO:0000313" key="1">
    <source>
        <dbReference type="EMBL" id="GGE19474.1"/>
    </source>
</evidence>
<dbReference type="SUPFAM" id="SSF160755">
    <property type="entry name" value="YugN-like"/>
    <property type="match status" value="1"/>
</dbReference>
<dbReference type="Proteomes" id="UP000625210">
    <property type="component" value="Unassembled WGS sequence"/>
</dbReference>
<evidence type="ECO:0000313" key="2">
    <source>
        <dbReference type="Proteomes" id="UP000625210"/>
    </source>
</evidence>
<evidence type="ECO:0008006" key="3">
    <source>
        <dbReference type="Google" id="ProtNLM"/>
    </source>
</evidence>
<name>A0A8J2YDR6_9BACL</name>
<comment type="caution">
    <text evidence="1">The sequence shown here is derived from an EMBL/GenBank/DDBJ whole genome shotgun (WGS) entry which is preliminary data.</text>
</comment>
<sequence length="112" mass="13010">MVLEDAGIKGIQKEFGSLEKEMKRLGFVRWAWDYDKASFDMKFEGKESDYYLRIQAHVIQGKLENPKAVVEMDHPVFLRHIFPHGLDPDTEIPEEFKKTVDEVLGKVKETIA</sequence>
<accession>A0A8J2YDR6</accession>
<dbReference type="InterPro" id="IPR014967">
    <property type="entry name" value="Uncharacterised_YugN-like"/>
</dbReference>
<keyword evidence="2" id="KW-1185">Reference proteome</keyword>
<dbReference type="EMBL" id="BMHQ01000007">
    <property type="protein sequence ID" value="GGE19474.1"/>
    <property type="molecule type" value="Genomic_DNA"/>
</dbReference>
<dbReference type="Pfam" id="PF08868">
    <property type="entry name" value="YugN"/>
    <property type="match status" value="1"/>
</dbReference>
<dbReference type="RefSeq" id="WP_188647920.1">
    <property type="nucleotide sequence ID" value="NZ_BMHQ01000007.1"/>
</dbReference>
<reference evidence="1" key="1">
    <citation type="journal article" date="2014" name="Int. J. Syst. Evol. Microbiol.">
        <title>Complete genome sequence of Corynebacterium casei LMG S-19264T (=DSM 44701T), isolated from a smear-ripened cheese.</title>
        <authorList>
            <consortium name="US DOE Joint Genome Institute (JGI-PGF)"/>
            <person name="Walter F."/>
            <person name="Albersmeier A."/>
            <person name="Kalinowski J."/>
            <person name="Ruckert C."/>
        </authorList>
    </citation>
    <scope>NUCLEOTIDE SEQUENCE</scope>
    <source>
        <strain evidence="1">CGMCC 1.15179</strain>
    </source>
</reference>